<reference evidence="1 2" key="1">
    <citation type="submission" date="2024-09" db="EMBL/GenBank/DDBJ databases">
        <title>Floridaenema gen nov. (Aerosakkonemataceae, Aerosakkonematales ord. nov., Cyanobacteria) from benthic tropical and subtropical fresh waters, with the description of four new species.</title>
        <authorList>
            <person name="Moretto J.A."/>
            <person name="Berthold D.E."/>
            <person name="Lefler F.W."/>
            <person name="Huang I.-S."/>
            <person name="Laughinghouse H. IV."/>
        </authorList>
    </citation>
    <scope>NUCLEOTIDE SEQUENCE [LARGE SCALE GENOMIC DNA]</scope>
    <source>
        <strain evidence="1 2">BLCC-F154</strain>
    </source>
</reference>
<keyword evidence="2" id="KW-1185">Reference proteome</keyword>
<dbReference type="RefSeq" id="WP_413259463.1">
    <property type="nucleotide sequence ID" value="NZ_JBHFNS010000080.1"/>
</dbReference>
<comment type="caution">
    <text evidence="1">The sequence shown here is derived from an EMBL/GenBank/DDBJ whole genome shotgun (WGS) entry which is preliminary data.</text>
</comment>
<sequence>MNKHVLFVCKSCAFSSSQREYLGESGGYHLLQNLLDLQAEWNLRSQYRIEAVSCLSGCSRPCAIAFSAANKTTLMFGDLPPLESAPAILQLAEQYYASPDGIVPYQERPEVLKKGILAKIPPLPNSD</sequence>
<protein>
    <submittedName>
        <fullName evidence="1">DUF1636 family protein</fullName>
    </submittedName>
</protein>
<dbReference type="Pfam" id="PF07845">
    <property type="entry name" value="DUF1636"/>
    <property type="match status" value="1"/>
</dbReference>
<dbReference type="Proteomes" id="UP001576776">
    <property type="component" value="Unassembled WGS sequence"/>
</dbReference>
<organism evidence="1 2">
    <name type="scientific">Floridaenema fluviatile BLCC-F154</name>
    <dbReference type="NCBI Taxonomy" id="3153640"/>
    <lineage>
        <taxon>Bacteria</taxon>
        <taxon>Bacillati</taxon>
        <taxon>Cyanobacteriota</taxon>
        <taxon>Cyanophyceae</taxon>
        <taxon>Oscillatoriophycideae</taxon>
        <taxon>Aerosakkonematales</taxon>
        <taxon>Aerosakkonemataceae</taxon>
        <taxon>Floridanema</taxon>
        <taxon>Floridanema fluviatile</taxon>
    </lineage>
</organism>
<proteinExistence type="predicted"/>
<name>A0ABV4YJG9_9CYAN</name>
<dbReference type="CDD" id="cd02980">
    <property type="entry name" value="TRX_Fd_family"/>
    <property type="match status" value="1"/>
</dbReference>
<accession>A0ABV4YJG9</accession>
<dbReference type="InterPro" id="IPR012863">
    <property type="entry name" value="DUF1636"/>
</dbReference>
<evidence type="ECO:0000313" key="2">
    <source>
        <dbReference type="Proteomes" id="UP001576776"/>
    </source>
</evidence>
<gene>
    <name evidence="1" type="ORF">ACE1B6_22255</name>
</gene>
<evidence type="ECO:0000313" key="1">
    <source>
        <dbReference type="EMBL" id="MFB2937980.1"/>
    </source>
</evidence>
<dbReference type="EMBL" id="JBHFNS010000080">
    <property type="protein sequence ID" value="MFB2937980.1"/>
    <property type="molecule type" value="Genomic_DNA"/>
</dbReference>